<dbReference type="Pfam" id="PF13962">
    <property type="entry name" value="PGG"/>
    <property type="match status" value="1"/>
</dbReference>
<dbReference type="PANTHER" id="PTHR24186:SF50">
    <property type="entry name" value="ANKYRIN REPEAT-CONTAINING PROTEIN ITN1-LIKE ISOFORM X1"/>
    <property type="match status" value="1"/>
</dbReference>
<sequence length="214" mass="24236">MITLFEDQHWNNNIFVQRDADGNVPDEITGNVSFQSHPCWEELERNNIRWKESYKKWFKGRMEVWKERANTHLIVVTLILTVSFAAGFTIPGGYNGDDGPNKGMAIISKKTAFKAFAVTDTIAMISSTAAVFLHYLATYEKENKRLSRYVAAGILALVAMLAMMIAFMTGLYVVLPSTSLAIFICVICSLSLALFIFLLGKSFYDSFQKKRKKY</sequence>
<feature type="transmembrane region" description="Helical" evidence="7">
    <location>
        <begin position="180"/>
        <end position="204"/>
    </location>
</feature>
<keyword evidence="2 7" id="KW-0812">Transmembrane</keyword>
<dbReference type="PaxDb" id="4097-A0A1S3Y574"/>
<dbReference type="InterPro" id="IPR026961">
    <property type="entry name" value="PGG_dom"/>
</dbReference>
<keyword evidence="6 7" id="KW-0472">Membrane</keyword>
<evidence type="ECO:0000313" key="9">
    <source>
        <dbReference type="RefSeq" id="XP_016447225.1"/>
    </source>
</evidence>
<gene>
    <name evidence="9" type="primary">LOC107772247</name>
</gene>
<evidence type="ECO:0000256" key="7">
    <source>
        <dbReference type="SAM" id="Phobius"/>
    </source>
</evidence>
<evidence type="ECO:0000256" key="2">
    <source>
        <dbReference type="ARBA" id="ARBA00022692"/>
    </source>
</evidence>
<name>A0A1S3Y574_TOBAC</name>
<evidence type="ECO:0000256" key="1">
    <source>
        <dbReference type="ARBA" id="ARBA00004141"/>
    </source>
</evidence>
<keyword evidence="3" id="KW-0677">Repeat</keyword>
<evidence type="ECO:0000259" key="8">
    <source>
        <dbReference type="Pfam" id="PF13962"/>
    </source>
</evidence>
<comment type="subcellular location">
    <subcellularLocation>
        <location evidence="1">Membrane</location>
        <topology evidence="1">Multi-pass membrane protein</topology>
    </subcellularLocation>
</comment>
<proteinExistence type="predicted"/>
<feature type="transmembrane region" description="Helical" evidence="7">
    <location>
        <begin position="149"/>
        <end position="174"/>
    </location>
</feature>
<dbReference type="RefSeq" id="XP_016447225.1">
    <property type="nucleotide sequence ID" value="XM_016591739.1"/>
</dbReference>
<feature type="transmembrane region" description="Helical" evidence="7">
    <location>
        <begin position="112"/>
        <end position="137"/>
    </location>
</feature>
<dbReference type="OMA" id="TISWISC"/>
<keyword evidence="5" id="KW-0040">ANK repeat</keyword>
<feature type="transmembrane region" description="Helical" evidence="7">
    <location>
        <begin position="71"/>
        <end position="92"/>
    </location>
</feature>
<evidence type="ECO:0000256" key="4">
    <source>
        <dbReference type="ARBA" id="ARBA00022989"/>
    </source>
</evidence>
<protein>
    <submittedName>
        <fullName evidence="9">Protein ACCELERATED CELL DEATH 6-like</fullName>
    </submittedName>
</protein>
<accession>A0A1S3Y574</accession>
<evidence type="ECO:0000256" key="5">
    <source>
        <dbReference type="ARBA" id="ARBA00023043"/>
    </source>
</evidence>
<organism evidence="9">
    <name type="scientific">Nicotiana tabacum</name>
    <name type="common">Common tobacco</name>
    <dbReference type="NCBI Taxonomy" id="4097"/>
    <lineage>
        <taxon>Eukaryota</taxon>
        <taxon>Viridiplantae</taxon>
        <taxon>Streptophyta</taxon>
        <taxon>Embryophyta</taxon>
        <taxon>Tracheophyta</taxon>
        <taxon>Spermatophyta</taxon>
        <taxon>Magnoliopsida</taxon>
        <taxon>eudicotyledons</taxon>
        <taxon>Gunneridae</taxon>
        <taxon>Pentapetalae</taxon>
        <taxon>asterids</taxon>
        <taxon>lamiids</taxon>
        <taxon>Solanales</taxon>
        <taxon>Solanaceae</taxon>
        <taxon>Nicotianoideae</taxon>
        <taxon>Nicotianeae</taxon>
        <taxon>Nicotiana</taxon>
    </lineage>
</organism>
<dbReference type="AlphaFoldDB" id="A0A1S3Y574"/>
<evidence type="ECO:0000256" key="6">
    <source>
        <dbReference type="ARBA" id="ARBA00023136"/>
    </source>
</evidence>
<dbReference type="STRING" id="4097.A0A1S3Y574"/>
<dbReference type="OrthoDB" id="1847170at2759"/>
<dbReference type="GO" id="GO:0016020">
    <property type="term" value="C:membrane"/>
    <property type="evidence" value="ECO:0007669"/>
    <property type="project" value="UniProtKB-SubCell"/>
</dbReference>
<dbReference type="PANTHER" id="PTHR24186">
    <property type="entry name" value="PROTEIN PHOSPHATASE 1 REGULATORY SUBUNIT"/>
    <property type="match status" value="1"/>
</dbReference>
<evidence type="ECO:0000256" key="3">
    <source>
        <dbReference type="ARBA" id="ARBA00022737"/>
    </source>
</evidence>
<dbReference type="KEGG" id="nta:107772247"/>
<reference evidence="9" key="1">
    <citation type="submission" date="2025-08" db="UniProtKB">
        <authorList>
            <consortium name="RefSeq"/>
        </authorList>
    </citation>
    <scope>IDENTIFICATION</scope>
</reference>
<feature type="domain" description="PGG" evidence="8">
    <location>
        <begin position="65"/>
        <end position="174"/>
    </location>
</feature>
<keyword evidence="4 7" id="KW-1133">Transmembrane helix</keyword>